<feature type="region of interest" description="Disordered" evidence="1">
    <location>
        <begin position="81"/>
        <end position="106"/>
    </location>
</feature>
<name>A0A4Y6R823_9BURK</name>
<reference evidence="2 3" key="1">
    <citation type="submission" date="2019-06" db="EMBL/GenBank/DDBJ databases">
        <title>Complete genome sequence of Janthinobacterium sp. SNU WT3 isolated from diseased rainbow trout.</title>
        <authorList>
            <person name="Oh W.T."/>
            <person name="Park S.C."/>
        </authorList>
    </citation>
    <scope>NUCLEOTIDE SEQUENCE [LARGE SCALE GENOMIC DNA]</scope>
    <source>
        <strain evidence="2 3">SNU WT3</strain>
    </source>
</reference>
<dbReference type="RefSeq" id="WP_141168566.1">
    <property type="nucleotide sequence ID" value="NZ_CP041185.1"/>
</dbReference>
<dbReference type="EMBL" id="CP041185">
    <property type="protein sequence ID" value="QDG69013.1"/>
    <property type="molecule type" value="Genomic_DNA"/>
</dbReference>
<accession>A0A4Y6R823</accession>
<dbReference type="KEGG" id="jas:FJQ89_00225"/>
<protein>
    <submittedName>
        <fullName evidence="2">Uncharacterized protein</fullName>
    </submittedName>
</protein>
<dbReference type="Proteomes" id="UP000316665">
    <property type="component" value="Chromosome"/>
</dbReference>
<evidence type="ECO:0000313" key="2">
    <source>
        <dbReference type="EMBL" id="QDG69013.1"/>
    </source>
</evidence>
<sequence>MMSTPKSFKRDVQGLFFKYVADMNKVKLNNPSSSGVRLLRLNEYASVKDFYYQIQVALHGYDYDGASGTWRVSAEHRLPQRGGKAGEYVQSAPHPMPPDGPMPQEGIDIFDEWVRDGMQP</sequence>
<keyword evidence="3" id="KW-1185">Reference proteome</keyword>
<evidence type="ECO:0000313" key="3">
    <source>
        <dbReference type="Proteomes" id="UP000316665"/>
    </source>
</evidence>
<dbReference type="AlphaFoldDB" id="A0A4Y6R823"/>
<dbReference type="OrthoDB" id="981327at2"/>
<organism evidence="2 3">
    <name type="scientific">Janthinobacterium tructae</name>
    <dbReference type="NCBI Taxonomy" id="2590869"/>
    <lineage>
        <taxon>Bacteria</taxon>
        <taxon>Pseudomonadati</taxon>
        <taxon>Pseudomonadota</taxon>
        <taxon>Betaproteobacteria</taxon>
        <taxon>Burkholderiales</taxon>
        <taxon>Oxalobacteraceae</taxon>
        <taxon>Janthinobacterium</taxon>
    </lineage>
</organism>
<gene>
    <name evidence="2" type="ORF">FJQ89_00225</name>
</gene>
<evidence type="ECO:0000256" key="1">
    <source>
        <dbReference type="SAM" id="MobiDB-lite"/>
    </source>
</evidence>
<proteinExistence type="predicted"/>